<sequence>MPLSLSSLFCSSQHPTIQEIIKSGSRLPPPREWEFYEDEKVTITTGTHQGQEELLERQPGHEQSDFPELA</sequence>
<reference evidence="2" key="1">
    <citation type="submission" date="2021-02" db="EMBL/GenBank/DDBJ databases">
        <authorList>
            <person name="Nieuwenhuis M."/>
            <person name="Van De Peppel L.J.J."/>
        </authorList>
    </citation>
    <scope>NUCLEOTIDE SEQUENCE</scope>
    <source>
        <strain evidence="2">D49</strain>
    </source>
</reference>
<organism evidence="2 3">
    <name type="scientific">Sphagnurus paluster</name>
    <dbReference type="NCBI Taxonomy" id="117069"/>
    <lineage>
        <taxon>Eukaryota</taxon>
        <taxon>Fungi</taxon>
        <taxon>Dikarya</taxon>
        <taxon>Basidiomycota</taxon>
        <taxon>Agaricomycotina</taxon>
        <taxon>Agaricomycetes</taxon>
        <taxon>Agaricomycetidae</taxon>
        <taxon>Agaricales</taxon>
        <taxon>Tricholomatineae</taxon>
        <taxon>Lyophyllaceae</taxon>
        <taxon>Sphagnurus</taxon>
    </lineage>
</organism>
<dbReference type="Proteomes" id="UP000717328">
    <property type="component" value="Unassembled WGS sequence"/>
</dbReference>
<keyword evidence="3" id="KW-1185">Reference proteome</keyword>
<evidence type="ECO:0000313" key="2">
    <source>
        <dbReference type="EMBL" id="KAG5633574.1"/>
    </source>
</evidence>
<evidence type="ECO:0000313" key="3">
    <source>
        <dbReference type="Proteomes" id="UP000717328"/>
    </source>
</evidence>
<proteinExistence type="predicted"/>
<feature type="non-terminal residue" evidence="2">
    <location>
        <position position="70"/>
    </location>
</feature>
<name>A0A9P7FMX3_9AGAR</name>
<dbReference type="OrthoDB" id="3048815at2759"/>
<reference evidence="2" key="2">
    <citation type="submission" date="2021-10" db="EMBL/GenBank/DDBJ databases">
        <title>Phylogenomics reveals ancestral predisposition of the termite-cultivated fungus Termitomyces towards a domesticated lifestyle.</title>
        <authorList>
            <person name="Auxier B."/>
            <person name="Grum-Grzhimaylo A."/>
            <person name="Cardenas M.E."/>
            <person name="Lodge J.D."/>
            <person name="Laessoe T."/>
            <person name="Pedersen O."/>
            <person name="Smith M.E."/>
            <person name="Kuyper T.W."/>
            <person name="Franco-Molano E.A."/>
            <person name="Baroni T.J."/>
            <person name="Aanen D.K."/>
        </authorList>
    </citation>
    <scope>NUCLEOTIDE SEQUENCE</scope>
    <source>
        <strain evidence="2">D49</strain>
    </source>
</reference>
<dbReference type="AlphaFoldDB" id="A0A9P7FMX3"/>
<feature type="compositionally biased region" description="Basic and acidic residues" evidence="1">
    <location>
        <begin position="50"/>
        <end position="64"/>
    </location>
</feature>
<protein>
    <submittedName>
        <fullName evidence="2">Uncharacterized protein</fullName>
    </submittedName>
</protein>
<feature type="region of interest" description="Disordered" evidence="1">
    <location>
        <begin position="45"/>
        <end position="70"/>
    </location>
</feature>
<accession>A0A9P7FMX3</accession>
<evidence type="ECO:0000256" key="1">
    <source>
        <dbReference type="SAM" id="MobiDB-lite"/>
    </source>
</evidence>
<dbReference type="EMBL" id="JABCKI010007478">
    <property type="protein sequence ID" value="KAG5633574.1"/>
    <property type="molecule type" value="Genomic_DNA"/>
</dbReference>
<comment type="caution">
    <text evidence="2">The sequence shown here is derived from an EMBL/GenBank/DDBJ whole genome shotgun (WGS) entry which is preliminary data.</text>
</comment>
<gene>
    <name evidence="2" type="ORF">H0H81_006769</name>
</gene>